<dbReference type="GeneTree" id="ENSGT00910000144204"/>
<dbReference type="Ensembl" id="ENSEBUT00000014512.1">
    <property type="protein sequence ID" value="ENSEBUP00000013936.1"/>
    <property type="gene ID" value="ENSEBUG00000008790.1"/>
</dbReference>
<name>A0A8C4QDR8_EPTBU</name>
<dbReference type="InterPro" id="IPR027997">
    <property type="entry name" value="Largen/INSYN1"/>
</dbReference>
<protein>
    <submittedName>
        <fullName evidence="3">Proline rich 16</fullName>
    </submittedName>
</protein>
<keyword evidence="1" id="KW-0175">Coiled coil</keyword>
<proteinExistence type="predicted"/>
<dbReference type="AlphaFoldDB" id="A0A8C4QDR8"/>
<accession>A0A8C4QDR8</accession>
<dbReference type="Proteomes" id="UP000694388">
    <property type="component" value="Unplaced"/>
</dbReference>
<organism evidence="3 4">
    <name type="scientific">Eptatretus burgeri</name>
    <name type="common">Inshore hagfish</name>
    <dbReference type="NCBI Taxonomy" id="7764"/>
    <lineage>
        <taxon>Eukaryota</taxon>
        <taxon>Metazoa</taxon>
        <taxon>Chordata</taxon>
        <taxon>Craniata</taxon>
        <taxon>Vertebrata</taxon>
        <taxon>Cyclostomata</taxon>
        <taxon>Myxini</taxon>
        <taxon>Myxiniformes</taxon>
        <taxon>Myxinidae</taxon>
        <taxon>Eptatretinae</taxon>
        <taxon>Eptatretus</taxon>
    </lineage>
</organism>
<evidence type="ECO:0000313" key="4">
    <source>
        <dbReference type="Proteomes" id="UP000694388"/>
    </source>
</evidence>
<feature type="region of interest" description="Disordered" evidence="2">
    <location>
        <begin position="63"/>
        <end position="152"/>
    </location>
</feature>
<dbReference type="GO" id="GO:0045793">
    <property type="term" value="P:positive regulation of cell size"/>
    <property type="evidence" value="ECO:0007669"/>
    <property type="project" value="TreeGrafter"/>
</dbReference>
<feature type="compositionally biased region" description="Low complexity" evidence="2">
    <location>
        <begin position="137"/>
        <end position="147"/>
    </location>
</feature>
<reference evidence="3" key="1">
    <citation type="submission" date="2025-08" db="UniProtKB">
        <authorList>
            <consortium name="Ensembl"/>
        </authorList>
    </citation>
    <scope>IDENTIFICATION</scope>
</reference>
<sequence>MSGADSGTVARFAPGESRSLVKAQVREVIGDLEVVLGELKDVAKELKEVVSQIDVLTSTLNLEEETDDSNSSTLNSSSSSGATGSSGGVTMRLSSLTATSSHSVLTVIRRPRPPPPPPRTTALRRPELAANGADSQLPSSSPSPELPAARSVTVDLERRCARRFETCAMRFDKGAVHAVKERVRFSDLVQYHGEHTQGRERINFSQTHQAVTVATTLRQGHLCSSKPVVTRCATGLAPLALVRRSHSVFVRSSERTYQGQESQLPKAILRKSKSTVV</sequence>
<evidence type="ECO:0000313" key="3">
    <source>
        <dbReference type="Ensembl" id="ENSEBUP00000013936.1"/>
    </source>
</evidence>
<feature type="compositionally biased region" description="Low complexity" evidence="2">
    <location>
        <begin position="69"/>
        <end position="83"/>
    </location>
</feature>
<dbReference type="Pfam" id="PF15252">
    <property type="entry name" value="DUF4589"/>
    <property type="match status" value="1"/>
</dbReference>
<evidence type="ECO:0000256" key="2">
    <source>
        <dbReference type="SAM" id="MobiDB-lite"/>
    </source>
</evidence>
<reference evidence="3" key="2">
    <citation type="submission" date="2025-09" db="UniProtKB">
        <authorList>
            <consortium name="Ensembl"/>
        </authorList>
    </citation>
    <scope>IDENTIFICATION</scope>
</reference>
<dbReference type="PANTHER" id="PTHR15917:SF0">
    <property type="entry name" value="PROTEIN LARGEN"/>
    <property type="match status" value="1"/>
</dbReference>
<dbReference type="OMA" id="RFETCAM"/>
<evidence type="ECO:0000256" key="1">
    <source>
        <dbReference type="ARBA" id="ARBA00023054"/>
    </source>
</evidence>
<feature type="compositionally biased region" description="Polar residues" evidence="2">
    <location>
        <begin position="92"/>
        <end position="104"/>
    </location>
</feature>
<dbReference type="PANTHER" id="PTHR15917">
    <property type="match status" value="1"/>
</dbReference>
<dbReference type="GO" id="GO:0045727">
    <property type="term" value="P:positive regulation of translation"/>
    <property type="evidence" value="ECO:0007669"/>
    <property type="project" value="TreeGrafter"/>
</dbReference>
<keyword evidence="4" id="KW-1185">Reference proteome</keyword>